<evidence type="ECO:0000313" key="1">
    <source>
        <dbReference type="EMBL" id="UWZ80267.1"/>
    </source>
</evidence>
<dbReference type="InterPro" id="IPR050049">
    <property type="entry name" value="Dodecin_bact"/>
</dbReference>
<keyword evidence="2" id="KW-1185">Reference proteome</keyword>
<evidence type="ECO:0000313" key="2">
    <source>
        <dbReference type="Proteomes" id="UP001060414"/>
    </source>
</evidence>
<dbReference type="InterPro" id="IPR025543">
    <property type="entry name" value="Dodecin-like"/>
</dbReference>
<accession>A0ABY5ZM74</accession>
<dbReference type="Gene3D" id="3.30.1660.10">
    <property type="entry name" value="Flavin-binding protein dodecin"/>
    <property type="match status" value="1"/>
</dbReference>
<dbReference type="InterPro" id="IPR009923">
    <property type="entry name" value="Dodecin"/>
</dbReference>
<dbReference type="EMBL" id="CP092109">
    <property type="protein sequence ID" value="UWZ80267.1"/>
    <property type="molecule type" value="Genomic_DNA"/>
</dbReference>
<dbReference type="PANTHER" id="PTHR39324">
    <property type="entry name" value="CALCIUM DODECIN"/>
    <property type="match status" value="1"/>
</dbReference>
<dbReference type="Proteomes" id="UP001060414">
    <property type="component" value="Chromosome"/>
</dbReference>
<dbReference type="Pfam" id="PF07311">
    <property type="entry name" value="Dodecin"/>
    <property type="match status" value="1"/>
</dbReference>
<name>A0ABY5ZM74_9BACT</name>
<dbReference type="NCBIfam" id="NF043052">
    <property type="entry name" value="DodecBact"/>
    <property type="match status" value="1"/>
</dbReference>
<organism evidence="1 2">
    <name type="scientific">Geoalkalibacter halelectricus</name>
    <dbReference type="NCBI Taxonomy" id="2847045"/>
    <lineage>
        <taxon>Bacteria</taxon>
        <taxon>Pseudomonadati</taxon>
        <taxon>Thermodesulfobacteriota</taxon>
        <taxon>Desulfuromonadia</taxon>
        <taxon>Desulfuromonadales</taxon>
        <taxon>Geoalkalibacteraceae</taxon>
        <taxon>Geoalkalibacter</taxon>
    </lineage>
</organism>
<dbReference type="InterPro" id="IPR036694">
    <property type="entry name" value="Dodecin-like_sf"/>
</dbReference>
<proteinExistence type="predicted"/>
<dbReference type="SUPFAM" id="SSF89807">
    <property type="entry name" value="Dodecin-like"/>
    <property type="match status" value="1"/>
</dbReference>
<gene>
    <name evidence="1" type="ORF">L9S41_02430</name>
</gene>
<reference evidence="1" key="1">
    <citation type="journal article" date="2022" name="Environ. Microbiol.">
        <title>Geoalkalibacter halelectricus SAP #1 sp. nov. possessing extracellular electron transfer and mineral#reducing capabilities from a haloalkaline environment.</title>
        <authorList>
            <person name="Yadav S."/>
            <person name="Singh R."/>
            <person name="Sundharam S.S."/>
            <person name="Chaudhary S."/>
            <person name="Krishnamurthi S."/>
            <person name="Patil S.A."/>
        </authorList>
    </citation>
    <scope>NUCLEOTIDE SEQUENCE</scope>
    <source>
        <strain evidence="1">SAP-1</strain>
    </source>
</reference>
<dbReference type="PANTHER" id="PTHR39324:SF1">
    <property type="entry name" value="CALCIUM DODECIN"/>
    <property type="match status" value="1"/>
</dbReference>
<sequence>MTYGEGRIYKKIEVIGISSQSIEDAIQAAIHRASQSLERISWFEVQEVRGHVGPEGKVTEYQVVLKVSFELR</sequence>
<dbReference type="RefSeq" id="WP_260748624.1">
    <property type="nucleotide sequence ID" value="NZ_CP092109.1"/>
</dbReference>
<protein>
    <submittedName>
        <fullName evidence="1">Dodecin family protein</fullName>
    </submittedName>
</protein>